<keyword evidence="1" id="KW-0229">DNA integration</keyword>
<dbReference type="Pfam" id="PF00589">
    <property type="entry name" value="Phage_integrase"/>
    <property type="match status" value="1"/>
</dbReference>
<dbReference type="AlphaFoldDB" id="Q2W780"/>
<keyword evidence="2" id="KW-0233">DNA recombination</keyword>
<dbReference type="GO" id="GO:0006310">
    <property type="term" value="P:DNA recombination"/>
    <property type="evidence" value="ECO:0007669"/>
    <property type="project" value="UniProtKB-KW"/>
</dbReference>
<sequence length="321" mass="35442">MRIVDFRGKWCAVVHVGGKRFRRSLGNLDATPDNYPAAQRACADLERAIAQPKSDTIADIVDAYLADTKAITSEYMRWMWGVLKPHCAGLRPDQIDRGWCREYASKRGKAPATIRKEISFLAAAIRWAKGDAGGGAVFELPSPPPPRDRWLTRPEFMRLLDAAQPHPHLVTFLHLALATGARKEAILELTWPQVDFSAGRIFLGNKPGGKARAVVPMTKSLRTVLQAQNQRREDSGYVVEYGGAKVGNIKKAFATAARNAGLDDVTPHDLRHTAAVWMAADGVSMEKIAQYLGHSDHKITERVYARFSPDHLKDAAAALEI</sequence>
<name>Q2W780_PARM1</name>
<evidence type="ECO:0000259" key="3">
    <source>
        <dbReference type="PROSITE" id="PS51898"/>
    </source>
</evidence>
<evidence type="ECO:0000256" key="1">
    <source>
        <dbReference type="ARBA" id="ARBA00022908"/>
    </source>
</evidence>
<evidence type="ECO:0000256" key="2">
    <source>
        <dbReference type="ARBA" id="ARBA00023172"/>
    </source>
</evidence>
<proteinExistence type="predicted"/>
<dbReference type="CDD" id="cd00796">
    <property type="entry name" value="INT_Rci_Hp1_C"/>
    <property type="match status" value="1"/>
</dbReference>
<dbReference type="GO" id="GO:0003677">
    <property type="term" value="F:DNA binding"/>
    <property type="evidence" value="ECO:0007669"/>
    <property type="project" value="InterPro"/>
</dbReference>
<dbReference type="KEGG" id="mag:amb1491"/>
<reference evidence="4 5" key="1">
    <citation type="journal article" date="2005" name="DNA Res.">
        <title>Complete genome sequence of the facultative anaerobic magnetotactic bacterium Magnetospirillum sp. strain AMB-1.</title>
        <authorList>
            <person name="Matsunaga T."/>
            <person name="Okamura Y."/>
            <person name="Fukuda Y."/>
            <person name="Wahyudi A.T."/>
            <person name="Murase Y."/>
            <person name="Takeyama H."/>
        </authorList>
    </citation>
    <scope>NUCLEOTIDE SEQUENCE [LARGE SCALE GENOMIC DNA]</scope>
    <source>
        <strain evidence="5">ATCC 700264 / AMB-1</strain>
    </source>
</reference>
<dbReference type="PROSITE" id="PS51898">
    <property type="entry name" value="TYR_RECOMBINASE"/>
    <property type="match status" value="1"/>
</dbReference>
<evidence type="ECO:0000313" key="5">
    <source>
        <dbReference type="Proteomes" id="UP000007058"/>
    </source>
</evidence>
<protein>
    <submittedName>
        <fullName evidence="4">Integrase</fullName>
    </submittedName>
</protein>
<dbReference type="SUPFAM" id="SSF56349">
    <property type="entry name" value="DNA breaking-rejoining enzymes"/>
    <property type="match status" value="1"/>
</dbReference>
<dbReference type="PANTHER" id="PTHR30349:SF64">
    <property type="entry name" value="PROPHAGE INTEGRASE INTD-RELATED"/>
    <property type="match status" value="1"/>
</dbReference>
<feature type="domain" description="Tyr recombinase" evidence="3">
    <location>
        <begin position="146"/>
        <end position="317"/>
    </location>
</feature>
<dbReference type="InterPro" id="IPR050090">
    <property type="entry name" value="Tyrosine_recombinase_XerCD"/>
</dbReference>
<dbReference type="EMBL" id="AP007255">
    <property type="protein sequence ID" value="BAE50295.1"/>
    <property type="molecule type" value="Genomic_DNA"/>
</dbReference>
<dbReference type="InterPro" id="IPR013762">
    <property type="entry name" value="Integrase-like_cat_sf"/>
</dbReference>
<dbReference type="PANTHER" id="PTHR30349">
    <property type="entry name" value="PHAGE INTEGRASE-RELATED"/>
    <property type="match status" value="1"/>
</dbReference>
<organism evidence="4 5">
    <name type="scientific">Paramagnetospirillum magneticum (strain ATCC 700264 / AMB-1)</name>
    <name type="common">Magnetospirillum magneticum</name>
    <dbReference type="NCBI Taxonomy" id="342108"/>
    <lineage>
        <taxon>Bacteria</taxon>
        <taxon>Pseudomonadati</taxon>
        <taxon>Pseudomonadota</taxon>
        <taxon>Alphaproteobacteria</taxon>
        <taxon>Rhodospirillales</taxon>
        <taxon>Magnetospirillaceae</taxon>
        <taxon>Paramagnetospirillum</taxon>
    </lineage>
</organism>
<dbReference type="InterPro" id="IPR002104">
    <property type="entry name" value="Integrase_catalytic"/>
</dbReference>
<gene>
    <name evidence="4" type="ordered locus">amb1491</name>
</gene>
<dbReference type="GO" id="GO:0015074">
    <property type="term" value="P:DNA integration"/>
    <property type="evidence" value="ECO:0007669"/>
    <property type="project" value="UniProtKB-KW"/>
</dbReference>
<dbReference type="Gene3D" id="1.10.443.10">
    <property type="entry name" value="Intergrase catalytic core"/>
    <property type="match status" value="1"/>
</dbReference>
<dbReference type="InterPro" id="IPR011010">
    <property type="entry name" value="DNA_brk_join_enz"/>
</dbReference>
<keyword evidence="5" id="KW-1185">Reference proteome</keyword>
<dbReference type="HOGENOM" id="CLU_027562_17_7_5"/>
<evidence type="ECO:0000313" key="4">
    <source>
        <dbReference type="EMBL" id="BAE50295.1"/>
    </source>
</evidence>
<accession>Q2W780</accession>
<dbReference type="RefSeq" id="WP_011383901.1">
    <property type="nucleotide sequence ID" value="NC_007626.1"/>
</dbReference>
<dbReference type="STRING" id="342108.amb1491"/>
<dbReference type="Proteomes" id="UP000007058">
    <property type="component" value="Chromosome"/>
</dbReference>